<evidence type="ECO:0000313" key="4">
    <source>
        <dbReference type="EMBL" id="ACY48005.1"/>
    </source>
</evidence>
<dbReference type="GO" id="GO:0046872">
    <property type="term" value="F:metal ion binding"/>
    <property type="evidence" value="ECO:0007669"/>
    <property type="project" value="UniProtKB-KW"/>
</dbReference>
<reference evidence="4 5" key="1">
    <citation type="journal article" date="2009" name="Stand. Genomic Sci.">
        <title>Complete genome sequence of Rhodothermus marinus type strain (R-10).</title>
        <authorList>
            <person name="Nolan M."/>
            <person name="Tindall B.J."/>
            <person name="Pomrenke H."/>
            <person name="Lapidus A."/>
            <person name="Copeland A."/>
            <person name="Glavina Del Rio T."/>
            <person name="Lucas S."/>
            <person name="Chen F."/>
            <person name="Tice H."/>
            <person name="Cheng J.F."/>
            <person name="Saunders E."/>
            <person name="Han C."/>
            <person name="Bruce D."/>
            <person name="Goodwin L."/>
            <person name="Chain P."/>
            <person name="Pitluck S."/>
            <person name="Ovchinikova G."/>
            <person name="Pati A."/>
            <person name="Ivanova N."/>
            <person name="Mavromatis K."/>
            <person name="Chen A."/>
            <person name="Palaniappan K."/>
            <person name="Land M."/>
            <person name="Hauser L."/>
            <person name="Chang Y.J."/>
            <person name="Jeffries C.D."/>
            <person name="Brettin T."/>
            <person name="Goker M."/>
            <person name="Bristow J."/>
            <person name="Eisen J.A."/>
            <person name="Markowitz V."/>
            <person name="Hugenholtz P."/>
            <person name="Kyrpides N.C."/>
            <person name="Klenk H.P."/>
            <person name="Detter J.C."/>
        </authorList>
    </citation>
    <scope>NUCLEOTIDE SEQUENCE [LARGE SCALE GENOMIC DNA]</scope>
    <source>
        <strain evidence="5">ATCC 43812 / DSM 4252 / R-10</strain>
    </source>
</reference>
<gene>
    <name evidence="4" type="ordered locus">Rmar_1114</name>
</gene>
<comment type="similarity">
    <text evidence="1">Belongs to the FAH family.</text>
</comment>
<dbReference type="SUPFAM" id="SSF56529">
    <property type="entry name" value="FAH"/>
    <property type="match status" value="1"/>
</dbReference>
<dbReference type="Pfam" id="PF01557">
    <property type="entry name" value="FAA_hydrolase"/>
    <property type="match status" value="1"/>
</dbReference>
<dbReference type="KEGG" id="rmr:Rmar_1114"/>
<accession>D0MHP7</accession>
<dbReference type="OrthoDB" id="9805307at2"/>
<dbReference type="FunFam" id="3.90.850.10:FF:000003">
    <property type="entry name" value="Fumarylacetoacetate hydrolase domain-containing 1"/>
    <property type="match status" value="1"/>
</dbReference>
<keyword evidence="2" id="KW-0479">Metal-binding</keyword>
<dbReference type="GO" id="GO:0019752">
    <property type="term" value="P:carboxylic acid metabolic process"/>
    <property type="evidence" value="ECO:0007669"/>
    <property type="project" value="UniProtKB-ARBA"/>
</dbReference>
<dbReference type="GO" id="GO:0018773">
    <property type="term" value="F:acetylpyruvate hydrolase activity"/>
    <property type="evidence" value="ECO:0007669"/>
    <property type="project" value="TreeGrafter"/>
</dbReference>
<dbReference type="InterPro" id="IPR036663">
    <property type="entry name" value="Fumarylacetoacetase_C_sf"/>
</dbReference>
<feature type="domain" description="Fumarylacetoacetase-like C-terminal" evidence="3">
    <location>
        <begin position="16"/>
        <end position="215"/>
    </location>
</feature>
<evidence type="ECO:0000256" key="2">
    <source>
        <dbReference type="ARBA" id="ARBA00022723"/>
    </source>
</evidence>
<name>D0MHP7_RHOM4</name>
<dbReference type="STRING" id="518766.Rmar_1114"/>
<evidence type="ECO:0000256" key="1">
    <source>
        <dbReference type="ARBA" id="ARBA00010211"/>
    </source>
</evidence>
<protein>
    <submittedName>
        <fullName evidence="4">5-oxopent-3-ene-1,2,5-tricarboxylatedecarboxylas e</fullName>
        <ecNumber evidence="4">4.1.1.68</ecNumber>
    </submittedName>
</protein>
<dbReference type="RefSeq" id="WP_012843617.1">
    <property type="nucleotide sequence ID" value="NC_013501.1"/>
</dbReference>
<dbReference type="eggNOG" id="COG0179">
    <property type="taxonomic scope" value="Bacteria"/>
</dbReference>
<keyword evidence="4" id="KW-0456">Lyase</keyword>
<sequence>MEIVLPGSELRIVPRKIICVGQNYARHAAEMNSTVPEEPILFLKPPTALIGPGETVLLPPQSREVHHEVELVAVIGREGKHIPESEALDYVAGYALGLDMTARDLQLKAKKAGHPWTVAKGFDTFAPLGPIVPATAVPDPQRVQLRLRVNGTVRQDGNTVDMVFSVARLIAYCSEIFTLQPGDLLFTGTPEGVGPVQDGDVLVAESDVLPAFQVNVRRA</sequence>
<dbReference type="EMBL" id="CP001807">
    <property type="protein sequence ID" value="ACY48005.1"/>
    <property type="molecule type" value="Genomic_DNA"/>
</dbReference>
<evidence type="ECO:0000259" key="3">
    <source>
        <dbReference type="Pfam" id="PF01557"/>
    </source>
</evidence>
<dbReference type="PANTHER" id="PTHR11820:SF7">
    <property type="entry name" value="ACYLPYRUVASE FAHD1, MITOCHONDRIAL"/>
    <property type="match status" value="1"/>
</dbReference>
<evidence type="ECO:0000313" key="5">
    <source>
        <dbReference type="Proteomes" id="UP000002221"/>
    </source>
</evidence>
<organism evidence="4 5">
    <name type="scientific">Rhodothermus marinus (strain ATCC 43812 / DSM 4252 / R-10)</name>
    <name type="common">Rhodothermus obamensis</name>
    <dbReference type="NCBI Taxonomy" id="518766"/>
    <lineage>
        <taxon>Bacteria</taxon>
        <taxon>Pseudomonadati</taxon>
        <taxon>Rhodothermota</taxon>
        <taxon>Rhodothermia</taxon>
        <taxon>Rhodothermales</taxon>
        <taxon>Rhodothermaceae</taxon>
        <taxon>Rhodothermus</taxon>
    </lineage>
</organism>
<keyword evidence="5" id="KW-1185">Reference proteome</keyword>
<dbReference type="NCBIfam" id="NF007967">
    <property type="entry name" value="PRK10691.1"/>
    <property type="match status" value="1"/>
</dbReference>
<dbReference type="AlphaFoldDB" id="D0MHP7"/>
<dbReference type="GO" id="GO:0018800">
    <property type="term" value="F:5-oxopent-3-ene-1,2,5-tricarboxylate decarboxylase activity"/>
    <property type="evidence" value="ECO:0007669"/>
    <property type="project" value="UniProtKB-EC"/>
</dbReference>
<dbReference type="EC" id="4.1.1.68" evidence="4"/>
<dbReference type="Proteomes" id="UP000002221">
    <property type="component" value="Chromosome"/>
</dbReference>
<dbReference type="Gene3D" id="3.90.850.10">
    <property type="entry name" value="Fumarylacetoacetase-like, C-terminal domain"/>
    <property type="match status" value="1"/>
</dbReference>
<proteinExistence type="inferred from homology"/>
<dbReference type="PANTHER" id="PTHR11820">
    <property type="entry name" value="ACYLPYRUVASE"/>
    <property type="match status" value="1"/>
</dbReference>
<dbReference type="InterPro" id="IPR011234">
    <property type="entry name" value="Fumarylacetoacetase-like_C"/>
</dbReference>
<dbReference type="HOGENOM" id="CLU_028458_5_0_10"/>